<evidence type="ECO:0000313" key="2">
    <source>
        <dbReference type="EMBL" id="GAH65000.1"/>
    </source>
</evidence>
<evidence type="ECO:0000256" key="1">
    <source>
        <dbReference type="SAM" id="Phobius"/>
    </source>
</evidence>
<proteinExistence type="predicted"/>
<comment type="caution">
    <text evidence="2">The sequence shown here is derived from an EMBL/GenBank/DDBJ whole genome shotgun (WGS) entry which is preliminary data.</text>
</comment>
<feature type="transmembrane region" description="Helical" evidence="1">
    <location>
        <begin position="17"/>
        <end position="37"/>
    </location>
</feature>
<keyword evidence="1" id="KW-0472">Membrane</keyword>
<keyword evidence="1" id="KW-0812">Transmembrane</keyword>
<feature type="non-terminal residue" evidence="2">
    <location>
        <position position="72"/>
    </location>
</feature>
<sequence length="72" mass="7675">MNHSGGPSIRAIDVWDVLFATITTVGSVGLMFGYGSVMSVSDELLMSADTLREGSEVAFTKIKEFQVFAAGK</sequence>
<dbReference type="EMBL" id="BARU01029272">
    <property type="protein sequence ID" value="GAH65000.1"/>
    <property type="molecule type" value="Genomic_DNA"/>
</dbReference>
<protein>
    <submittedName>
        <fullName evidence="2">Uncharacterized protein</fullName>
    </submittedName>
</protein>
<keyword evidence="1" id="KW-1133">Transmembrane helix</keyword>
<reference evidence="2" key="1">
    <citation type="journal article" date="2014" name="Front. Microbiol.">
        <title>High frequency of phylogenetically diverse reductive dehalogenase-homologous genes in deep subseafloor sedimentary metagenomes.</title>
        <authorList>
            <person name="Kawai M."/>
            <person name="Futagami T."/>
            <person name="Toyoda A."/>
            <person name="Takaki Y."/>
            <person name="Nishi S."/>
            <person name="Hori S."/>
            <person name="Arai W."/>
            <person name="Tsubouchi T."/>
            <person name="Morono Y."/>
            <person name="Uchiyama I."/>
            <person name="Ito T."/>
            <person name="Fujiyama A."/>
            <person name="Inagaki F."/>
            <person name="Takami H."/>
        </authorList>
    </citation>
    <scope>NUCLEOTIDE SEQUENCE</scope>
    <source>
        <strain evidence="2">Expedition CK06-06</strain>
    </source>
</reference>
<name>X1I6X0_9ZZZZ</name>
<organism evidence="2">
    <name type="scientific">marine sediment metagenome</name>
    <dbReference type="NCBI Taxonomy" id="412755"/>
    <lineage>
        <taxon>unclassified sequences</taxon>
        <taxon>metagenomes</taxon>
        <taxon>ecological metagenomes</taxon>
    </lineage>
</organism>
<gene>
    <name evidence="2" type="ORF">S03H2_46595</name>
</gene>
<accession>X1I6X0</accession>
<dbReference type="AlphaFoldDB" id="X1I6X0"/>